<dbReference type="PROSITE" id="PS50893">
    <property type="entry name" value="ABC_TRANSPORTER_2"/>
    <property type="match status" value="1"/>
</dbReference>
<sequence length="662" mass="76579">MLKIDKLNIIYNDSKTIFKDAFIEIPNSSFISITGPSGSGKTTLLKFILGEINNSNGIMSYDNQIIDESYRNDFLFNEVSYIDQEGHFFENMSIQDYFEFECRIHGIAFSREEMIKNLKQVRLKNIPYHKSPKLLSTGERKRFLIAVALMMKKNLLLIDEPTASLDYHHKTILLDILHELSHQGMSIIVTTHDEDVLNTSDFIYEIHDHQLIQKTFKNITEKQIHKKMMKPHSINYAKYKSLKLIFLFIICICIGGASIGLIAQNIATLISLNSTTQVEQISDDTALFLVKKLDPRYILENSNIFDFHYQFEGIDYISEDELAAIQNIPGVHAILPCIDIRKTDQMTPFRLYQDGQLVDTVETIATTFQTYNRDIYLTVYYPEEHIQDGGHDIEGIYINDILYNMLETQVDSLDSLEQLSIEFNAVWIDDYESSTSEEKMPQLNPVISRKDLSVPIDVDKILDETEVLDTRQQAAGRIYIPIDMFKTMYDVDDYPTRQYRIICEAGKEEDIKIAIEDMDSLYFASNMNLSNQDYVQYFYEQTQTNQSLSFVISFILFVALFMLIYAYCQTRKKEISLLRREGLNQKTIKKYLSRDFIYMSIGWFILTAIWIGIYGFLILSTMRMTISLSLYAIVAAVIALVMIGLIYVLSSLMIKRNIKGVS</sequence>
<evidence type="ECO:0000256" key="6">
    <source>
        <dbReference type="ARBA" id="ARBA00022840"/>
    </source>
</evidence>
<evidence type="ECO:0000256" key="9">
    <source>
        <dbReference type="SAM" id="Phobius"/>
    </source>
</evidence>
<dbReference type="InterPro" id="IPR003439">
    <property type="entry name" value="ABC_transporter-like_ATP-bd"/>
</dbReference>
<feature type="transmembrane region" description="Helical" evidence="9">
    <location>
        <begin position="244"/>
        <end position="263"/>
    </location>
</feature>
<dbReference type="PANTHER" id="PTHR43553:SF27">
    <property type="entry name" value="ENERGY-COUPLING FACTOR TRANSPORTER ATP-BINDING PROTEIN ECFA2"/>
    <property type="match status" value="1"/>
</dbReference>
<keyword evidence="5" id="KW-0547">Nucleotide-binding</keyword>
<feature type="transmembrane region" description="Helical" evidence="9">
    <location>
        <begin position="596"/>
        <end position="617"/>
    </location>
</feature>
<keyword evidence="4" id="KW-1003">Cell membrane</keyword>
<dbReference type="RefSeq" id="WP_289527437.1">
    <property type="nucleotide sequence ID" value="NZ_JAUDCK010000009.1"/>
</dbReference>
<keyword evidence="3" id="KW-0813">Transport</keyword>
<name>A0ABT7UH80_9FIRM</name>
<evidence type="ECO:0000313" key="12">
    <source>
        <dbReference type="Proteomes" id="UP001529275"/>
    </source>
</evidence>
<evidence type="ECO:0000259" key="10">
    <source>
        <dbReference type="PROSITE" id="PS50893"/>
    </source>
</evidence>
<protein>
    <submittedName>
        <fullName evidence="11">ATP-binding cassette domain-containing protein</fullName>
    </submittedName>
</protein>
<keyword evidence="8 9" id="KW-0472">Membrane</keyword>
<comment type="subcellular location">
    <subcellularLocation>
        <location evidence="1">Cell membrane</location>
        <topology evidence="1">Peripheral membrane protein</topology>
    </subcellularLocation>
</comment>
<evidence type="ECO:0000256" key="8">
    <source>
        <dbReference type="ARBA" id="ARBA00023136"/>
    </source>
</evidence>
<keyword evidence="9" id="KW-1133">Transmembrane helix</keyword>
<dbReference type="Proteomes" id="UP001529275">
    <property type="component" value="Unassembled WGS sequence"/>
</dbReference>
<evidence type="ECO:0000256" key="3">
    <source>
        <dbReference type="ARBA" id="ARBA00022448"/>
    </source>
</evidence>
<keyword evidence="9" id="KW-0812">Transmembrane</keyword>
<feature type="transmembrane region" description="Helical" evidence="9">
    <location>
        <begin position="548"/>
        <end position="568"/>
    </location>
</feature>
<dbReference type="SMART" id="SM00382">
    <property type="entry name" value="AAA"/>
    <property type="match status" value="1"/>
</dbReference>
<keyword evidence="12" id="KW-1185">Reference proteome</keyword>
<keyword evidence="7" id="KW-1278">Translocase</keyword>
<dbReference type="SUPFAM" id="SSF52540">
    <property type="entry name" value="P-loop containing nucleoside triphosphate hydrolases"/>
    <property type="match status" value="1"/>
</dbReference>
<accession>A0ABT7UH80</accession>
<dbReference type="Pfam" id="PF00005">
    <property type="entry name" value="ABC_tran"/>
    <property type="match status" value="1"/>
</dbReference>
<evidence type="ECO:0000256" key="7">
    <source>
        <dbReference type="ARBA" id="ARBA00022967"/>
    </source>
</evidence>
<evidence type="ECO:0000256" key="2">
    <source>
        <dbReference type="ARBA" id="ARBA00005417"/>
    </source>
</evidence>
<dbReference type="InterPro" id="IPR050095">
    <property type="entry name" value="ECF_ABC_transporter_ATP-bd"/>
</dbReference>
<reference evidence="12" key="1">
    <citation type="submission" date="2023-06" db="EMBL/GenBank/DDBJ databases">
        <title>Identification and characterization of horizontal gene transfer across gut microbiota members of farm animals based on homology search.</title>
        <authorList>
            <person name="Zeman M."/>
            <person name="Kubasova T."/>
            <person name="Jahodarova E."/>
            <person name="Nykrynova M."/>
            <person name="Rychlik I."/>
        </authorList>
    </citation>
    <scope>NUCLEOTIDE SEQUENCE [LARGE SCALE GENOMIC DNA]</scope>
    <source>
        <strain evidence="12">ET341</strain>
    </source>
</reference>
<dbReference type="GO" id="GO:0005524">
    <property type="term" value="F:ATP binding"/>
    <property type="evidence" value="ECO:0007669"/>
    <property type="project" value="UniProtKB-KW"/>
</dbReference>
<dbReference type="InterPro" id="IPR027417">
    <property type="entry name" value="P-loop_NTPase"/>
</dbReference>
<evidence type="ECO:0000256" key="5">
    <source>
        <dbReference type="ARBA" id="ARBA00022741"/>
    </source>
</evidence>
<proteinExistence type="inferred from homology"/>
<dbReference type="Gene3D" id="3.40.50.300">
    <property type="entry name" value="P-loop containing nucleotide triphosphate hydrolases"/>
    <property type="match status" value="1"/>
</dbReference>
<comment type="similarity">
    <text evidence="2">Belongs to the ABC transporter superfamily.</text>
</comment>
<comment type="caution">
    <text evidence="11">The sequence shown here is derived from an EMBL/GenBank/DDBJ whole genome shotgun (WGS) entry which is preliminary data.</text>
</comment>
<evidence type="ECO:0000256" key="1">
    <source>
        <dbReference type="ARBA" id="ARBA00004202"/>
    </source>
</evidence>
<evidence type="ECO:0000313" key="11">
    <source>
        <dbReference type="EMBL" id="MDM8195502.1"/>
    </source>
</evidence>
<gene>
    <name evidence="11" type="ORF">QUV98_04105</name>
</gene>
<feature type="domain" description="ABC transporter" evidence="10">
    <location>
        <begin position="2"/>
        <end position="233"/>
    </location>
</feature>
<feature type="transmembrane region" description="Helical" evidence="9">
    <location>
        <begin position="629"/>
        <end position="649"/>
    </location>
</feature>
<dbReference type="EMBL" id="JAUDCK010000009">
    <property type="protein sequence ID" value="MDM8195502.1"/>
    <property type="molecule type" value="Genomic_DNA"/>
</dbReference>
<reference evidence="11 12" key="2">
    <citation type="submission" date="2023-06" db="EMBL/GenBank/DDBJ databases">
        <authorList>
            <person name="Zeman M."/>
            <person name="Kubasova T."/>
            <person name="Jahodarova E."/>
            <person name="Nykrynova M."/>
            <person name="Rychlik I."/>
        </authorList>
    </citation>
    <scope>NUCLEOTIDE SEQUENCE [LARGE SCALE GENOMIC DNA]</scope>
    <source>
        <strain evidence="11 12">ET341</strain>
    </source>
</reference>
<dbReference type="InterPro" id="IPR003593">
    <property type="entry name" value="AAA+_ATPase"/>
</dbReference>
<keyword evidence="6 11" id="KW-0067">ATP-binding</keyword>
<organism evidence="11 12">
    <name type="scientific">Massilimicrobiota timonensis</name>
    <dbReference type="NCBI Taxonomy" id="1776392"/>
    <lineage>
        <taxon>Bacteria</taxon>
        <taxon>Bacillati</taxon>
        <taxon>Bacillota</taxon>
        <taxon>Erysipelotrichia</taxon>
        <taxon>Erysipelotrichales</taxon>
        <taxon>Erysipelotrichaceae</taxon>
        <taxon>Massilimicrobiota</taxon>
    </lineage>
</organism>
<evidence type="ECO:0000256" key="4">
    <source>
        <dbReference type="ARBA" id="ARBA00022475"/>
    </source>
</evidence>
<dbReference type="PANTHER" id="PTHR43553">
    <property type="entry name" value="HEAVY METAL TRANSPORTER"/>
    <property type="match status" value="1"/>
</dbReference>